<feature type="transmembrane region" description="Helical" evidence="2">
    <location>
        <begin position="83"/>
        <end position="104"/>
    </location>
</feature>
<dbReference type="HOGENOM" id="CLU_021569_0_0_11"/>
<dbReference type="AlphaFoldDB" id="U1Q1T8"/>
<proteinExistence type="predicted"/>
<dbReference type="EMBL" id="AWSD01000040">
    <property type="protein sequence ID" value="ERH21940.1"/>
    <property type="molecule type" value="Genomic_DNA"/>
</dbReference>
<feature type="transmembrane region" description="Helical" evidence="2">
    <location>
        <begin position="185"/>
        <end position="203"/>
    </location>
</feature>
<sequence>MPSRYGAWHSYLMTVQPIPGGRAPLGGRTSAALKGVRLGACASVIGLIAAAIWQRRAHRWGVFVFEDREGAIGKWWDHVVEAWPFFFLCALALALVCGLVWWRLRRSGRLPRPGTVLRIVIVVGLLIPLGVALTLAGRWWQVLNQYGVNIGYLLNLAVAALALGVALISEAIIRRRPRTATLSGPRLVAAGVTVVVFAASALVPSQVLSPVQSRTIAAPSNVPQLPERVTGTVEWSREVSPYVDVAAGVSGPLLMTGEGLEGLDPVDGSTLWSYRRTGAQFMGVGEDSDPRVITSPDRRYALISIWYPRTSYADDGRIIVILETATGRVVAERETLTANLDDGVVQVTDSVALIGREGVSLSDGSTLWRLPDPPMRRFSGTKAPHTLVVDQQCDEQSGTCSLTLADDADPTSTRRLSNVVVDPTDDRIPGYGDDVVTLAQGWTVRRASPGGPDSPLEAISLDAAGTADEAQGVVALGTYGGPDRATSGARIALRPVIPEHAPGAEDGSSPPAPAPVAVFDPATRSLTEVSVGQDWDTSLHRPSWPTPDTGVPRWSIPDNGAPDDLGAGYLELGRVDGSSGVPISPAGALLGKNDTAHNPFAVAAPGIVVVGVEVSTDFEKIRGGHDQDRSRTILYGVG</sequence>
<keyword evidence="2" id="KW-1133">Transmembrane helix</keyword>
<dbReference type="Proteomes" id="UP000016498">
    <property type="component" value="Unassembled WGS sequence"/>
</dbReference>
<protein>
    <submittedName>
        <fullName evidence="3">Uncharacterized protein</fullName>
    </submittedName>
</protein>
<evidence type="ECO:0000313" key="4">
    <source>
        <dbReference type="Proteomes" id="UP000016498"/>
    </source>
</evidence>
<evidence type="ECO:0000256" key="2">
    <source>
        <dbReference type="SAM" id="Phobius"/>
    </source>
</evidence>
<gene>
    <name evidence="3" type="ORF">HMPREF1549_00348</name>
</gene>
<evidence type="ECO:0000313" key="3">
    <source>
        <dbReference type="EMBL" id="ERH21940.1"/>
    </source>
</evidence>
<dbReference type="InterPro" id="IPR011047">
    <property type="entry name" value="Quinoprotein_ADH-like_sf"/>
</dbReference>
<reference evidence="3 4" key="1">
    <citation type="submission" date="2013-06" db="EMBL/GenBank/DDBJ databases">
        <authorList>
            <person name="Weinstock G."/>
            <person name="Sodergren E."/>
            <person name="Lobos E.A."/>
            <person name="Fulton L."/>
            <person name="Fulton R."/>
            <person name="Courtney L."/>
            <person name="Fronick C."/>
            <person name="O'Laughlin M."/>
            <person name="Godfrey J."/>
            <person name="Wilson R.M."/>
            <person name="Miner T."/>
            <person name="Farmer C."/>
            <person name="Delehaunty K."/>
            <person name="Cordes M."/>
            <person name="Minx P."/>
            <person name="Tomlinson C."/>
            <person name="Chen J."/>
            <person name="Wollam A."/>
            <person name="Pepin K.H."/>
            <person name="Bhonagiri V."/>
            <person name="Zhang X."/>
            <person name="Warren W."/>
            <person name="Mitreva M."/>
            <person name="Mardis E.R."/>
            <person name="Wilson R.K."/>
        </authorList>
    </citation>
    <scope>NUCLEOTIDE SEQUENCE [LARGE SCALE GENOMIC DNA]</scope>
    <source>
        <strain evidence="3 4">F0510</strain>
    </source>
</reference>
<dbReference type="PATRIC" id="fig|1227262.3.peg.266"/>
<feature type="transmembrane region" description="Helical" evidence="2">
    <location>
        <begin position="116"/>
        <end position="140"/>
    </location>
</feature>
<keyword evidence="2" id="KW-0812">Transmembrane</keyword>
<evidence type="ECO:0000256" key="1">
    <source>
        <dbReference type="SAM" id="MobiDB-lite"/>
    </source>
</evidence>
<accession>U1Q1T8</accession>
<feature type="region of interest" description="Disordered" evidence="1">
    <location>
        <begin position="532"/>
        <end position="553"/>
    </location>
</feature>
<dbReference type="SUPFAM" id="SSF50998">
    <property type="entry name" value="Quinoprotein alcohol dehydrogenase-like"/>
    <property type="match status" value="1"/>
</dbReference>
<organism evidence="3 4">
    <name type="scientific">Actinomyces johnsonii F0510</name>
    <dbReference type="NCBI Taxonomy" id="1227262"/>
    <lineage>
        <taxon>Bacteria</taxon>
        <taxon>Bacillati</taxon>
        <taxon>Actinomycetota</taxon>
        <taxon>Actinomycetes</taxon>
        <taxon>Actinomycetales</taxon>
        <taxon>Actinomycetaceae</taxon>
        <taxon>Actinomyces</taxon>
    </lineage>
</organism>
<comment type="caution">
    <text evidence="3">The sequence shown here is derived from an EMBL/GenBank/DDBJ whole genome shotgun (WGS) entry which is preliminary data.</text>
</comment>
<feature type="transmembrane region" description="Helical" evidence="2">
    <location>
        <begin position="152"/>
        <end position="173"/>
    </location>
</feature>
<feature type="transmembrane region" description="Helical" evidence="2">
    <location>
        <begin position="35"/>
        <end position="53"/>
    </location>
</feature>
<name>U1Q1T8_9ACTO</name>
<keyword evidence="2" id="KW-0472">Membrane</keyword>